<keyword evidence="6" id="KW-1185">Reference proteome</keyword>
<dbReference type="NCBIfam" id="TIGR04056">
    <property type="entry name" value="OMP_RagA_SusC"/>
    <property type="match status" value="1"/>
</dbReference>
<dbReference type="InterPro" id="IPR023997">
    <property type="entry name" value="TonB-dep_OMP_SusC/RagA_CS"/>
</dbReference>
<dbReference type="SUPFAM" id="SSF49464">
    <property type="entry name" value="Carboxypeptidase regulatory domain-like"/>
    <property type="match status" value="1"/>
</dbReference>
<evidence type="ECO:0000256" key="1">
    <source>
        <dbReference type="ARBA" id="ARBA00004442"/>
    </source>
</evidence>
<dbReference type="Pfam" id="PF07715">
    <property type="entry name" value="Plug"/>
    <property type="match status" value="1"/>
</dbReference>
<evidence type="ECO:0000256" key="2">
    <source>
        <dbReference type="ARBA" id="ARBA00023136"/>
    </source>
</evidence>
<dbReference type="AlphaFoldDB" id="A0A3E1NPM0"/>
<sequence>MLDADIFLKGNIISLKSISFPFVSPTLKKTFMRKKSFSGCQLFGVGRLLSKMILAYLLVIFTSGRLCAQKNSSAETFTTTGQVLDGEGHAVDAVSVFNSRNKKGTVTDATGNFKIDARQGDVLSFSKVGYQEQIATVISAAMAPVHIQSATKALDEVVVVGYGSQKQVNLTGAVDQVSGKVMADRPITRIAQGLQGEIAGLNVVTTTAGGAPNATQTINIRGYTGLGVTGGPLVVIDGVQGGDINSVNPADVESISVLKDAASAAIYGSSAPYGVILINTKKGRKNAPPSITYTNNIAFAQPIGLPKMVNSLDFAKIYNEAFTNAGRGLAFTDDVIQRMKDYQSGKISTETVPTKTGADAWGSWFEGNANHDWFKVYFKDFATSQQHNLGINGGGNNSTYYVGLGYNDHSGLYNYGNDDYKRYSVRANLSSTVTNWMTIGLRSMLARSINNTPNTYAGRTGGNYMHQIARKFPNVALKNPDGGYSDPGDILLMKNGGRVIQTEDDAIVTGEVNLKPAKGWEIVSNYTFDGIFNNQSSQVKTLYTKLPSGTLSPMSGSTPNSFSRNSNRNEHTIANLYSSYEKSFGNHNMKLLAGFVRELTTYTAFGASNNNLYSDDIPSLNTTYNPTATISDENRELAVQGYFGRFNYNFKEKYLVEFNGRYDGTSRFLKDVRWKFYPGVSAGWNIDKEGFWKGGVAKTIDALKIRGSYGSQGDQSFLGVASVSTWYPFYPSLATSAPTSNNWLFGTSQQASVGLPPLVNNELTWVTTTSYDLGLDASLLNHRLNVRYDWYVRNAKDFAGPSVVLPAVLGTGVPQANNTTIQTKGYEVTVQWRDHIGKVGYGIRATLSDYTGKVVKYPNPTKLLSTWYAGQKMGEIWGYSSDGLYNNKNLGQALPAQFWTGRWQEGDVHYIDRDKSGRIDYGANTATNSGDMHVIGNNTPRYQFGFGIDLNWKNFDFNAFAQGVAKRDAFINSNYFWGMQSSEFQSSPFTAQINNTWTTYHPSGYFARPYMNTEIAKNQQVTDRYLQNAAYLRIKNVQLGYTLPIRLSSAAYIKRARIFAGVENLATFTRLIKTMDPELSISDGKIYPLQRSFSCGVNVTF</sequence>
<dbReference type="InterPro" id="IPR037066">
    <property type="entry name" value="Plug_dom_sf"/>
</dbReference>
<accession>A0A3E1NPM0</accession>
<dbReference type="GO" id="GO:0009279">
    <property type="term" value="C:cell outer membrane"/>
    <property type="evidence" value="ECO:0007669"/>
    <property type="project" value="UniProtKB-SubCell"/>
</dbReference>
<gene>
    <name evidence="5" type="ORF">DXN05_02000</name>
</gene>
<reference evidence="5 6" key="1">
    <citation type="submission" date="2018-08" db="EMBL/GenBank/DDBJ databases">
        <title>Chitinophagaceae sp. K23C18032701, a novel bacterium isolated from forest soil.</title>
        <authorList>
            <person name="Wang C."/>
        </authorList>
    </citation>
    <scope>NUCLEOTIDE SEQUENCE [LARGE SCALE GENOMIC DNA]</scope>
    <source>
        <strain evidence="5 6">K23C18032701</strain>
    </source>
</reference>
<keyword evidence="3" id="KW-0998">Cell outer membrane</keyword>
<dbReference type="InterPro" id="IPR008969">
    <property type="entry name" value="CarboxyPept-like_regulatory"/>
</dbReference>
<dbReference type="SUPFAM" id="SSF56935">
    <property type="entry name" value="Porins"/>
    <property type="match status" value="1"/>
</dbReference>
<organism evidence="5 6">
    <name type="scientific">Deminuibacter soli</name>
    <dbReference type="NCBI Taxonomy" id="2291815"/>
    <lineage>
        <taxon>Bacteria</taxon>
        <taxon>Pseudomonadati</taxon>
        <taxon>Bacteroidota</taxon>
        <taxon>Chitinophagia</taxon>
        <taxon>Chitinophagales</taxon>
        <taxon>Chitinophagaceae</taxon>
        <taxon>Deminuibacter</taxon>
    </lineage>
</organism>
<dbReference type="Pfam" id="PF13715">
    <property type="entry name" value="CarbopepD_reg_2"/>
    <property type="match status" value="1"/>
</dbReference>
<dbReference type="Proteomes" id="UP000261284">
    <property type="component" value="Unassembled WGS sequence"/>
</dbReference>
<dbReference type="Gene3D" id="2.170.130.10">
    <property type="entry name" value="TonB-dependent receptor, plug domain"/>
    <property type="match status" value="1"/>
</dbReference>
<keyword evidence="2" id="KW-0472">Membrane</keyword>
<dbReference type="InterPro" id="IPR012910">
    <property type="entry name" value="Plug_dom"/>
</dbReference>
<evidence type="ECO:0000313" key="6">
    <source>
        <dbReference type="Proteomes" id="UP000261284"/>
    </source>
</evidence>
<keyword evidence="5" id="KW-0675">Receptor</keyword>
<proteinExistence type="predicted"/>
<evidence type="ECO:0000259" key="4">
    <source>
        <dbReference type="Pfam" id="PF07715"/>
    </source>
</evidence>
<dbReference type="NCBIfam" id="TIGR04057">
    <property type="entry name" value="SusC_RagA_signa"/>
    <property type="match status" value="1"/>
</dbReference>
<evidence type="ECO:0000256" key="3">
    <source>
        <dbReference type="ARBA" id="ARBA00023237"/>
    </source>
</evidence>
<dbReference type="Gene3D" id="2.40.170.20">
    <property type="entry name" value="TonB-dependent receptor, beta-barrel domain"/>
    <property type="match status" value="1"/>
</dbReference>
<dbReference type="EMBL" id="QTJU01000001">
    <property type="protein sequence ID" value="RFM29774.1"/>
    <property type="molecule type" value="Genomic_DNA"/>
</dbReference>
<evidence type="ECO:0000313" key="5">
    <source>
        <dbReference type="EMBL" id="RFM29774.1"/>
    </source>
</evidence>
<name>A0A3E1NPM0_9BACT</name>
<feature type="domain" description="TonB-dependent receptor plug" evidence="4">
    <location>
        <begin position="168"/>
        <end position="275"/>
    </location>
</feature>
<comment type="caution">
    <text evidence="5">The sequence shown here is derived from an EMBL/GenBank/DDBJ whole genome shotgun (WGS) entry which is preliminary data.</text>
</comment>
<comment type="subcellular location">
    <subcellularLocation>
        <location evidence="1">Cell outer membrane</location>
    </subcellularLocation>
</comment>
<dbReference type="InterPro" id="IPR036942">
    <property type="entry name" value="Beta-barrel_TonB_sf"/>
</dbReference>
<protein>
    <submittedName>
        <fullName evidence="5">TonB-dependent receptor</fullName>
    </submittedName>
</protein>
<dbReference type="InterPro" id="IPR023996">
    <property type="entry name" value="TonB-dep_OMP_SusC/RagA"/>
</dbReference>